<gene>
    <name evidence="7" type="ORF">KUF71_015456</name>
</gene>
<protein>
    <submittedName>
        <fullName evidence="7">Ribonuclease kappa</fullName>
    </submittedName>
</protein>
<keyword evidence="3 6" id="KW-0812">Transmembrane</keyword>
<feature type="transmembrane region" description="Helical" evidence="6">
    <location>
        <begin position="9"/>
        <end position="30"/>
    </location>
</feature>
<keyword evidence="8" id="KW-1185">Reference proteome</keyword>
<feature type="transmembrane region" description="Helical" evidence="6">
    <location>
        <begin position="36"/>
        <end position="54"/>
    </location>
</feature>
<evidence type="ECO:0000313" key="7">
    <source>
        <dbReference type="EMBL" id="KAK3927149.1"/>
    </source>
</evidence>
<dbReference type="InterPro" id="IPR026770">
    <property type="entry name" value="RNase_K"/>
</dbReference>
<accession>A0AAE1HTI9</accession>
<dbReference type="GO" id="GO:0016020">
    <property type="term" value="C:membrane"/>
    <property type="evidence" value="ECO:0007669"/>
    <property type="project" value="UniProtKB-SubCell"/>
</dbReference>
<comment type="subcellular location">
    <subcellularLocation>
        <location evidence="1">Membrane</location>
        <topology evidence="1">Multi-pass membrane protein</topology>
    </subcellularLocation>
</comment>
<proteinExistence type="inferred from homology"/>
<comment type="caution">
    <text evidence="7">The sequence shown here is derived from an EMBL/GenBank/DDBJ whole genome shotgun (WGS) entry which is preliminary data.</text>
</comment>
<dbReference type="PANTHER" id="PTHR31733">
    <property type="entry name" value="RIBONUCLEASE KAPPA"/>
    <property type="match status" value="1"/>
</dbReference>
<reference evidence="7" key="1">
    <citation type="submission" date="2021-07" db="EMBL/GenBank/DDBJ databases">
        <authorList>
            <person name="Catto M.A."/>
            <person name="Jacobson A."/>
            <person name="Kennedy G."/>
            <person name="Labadie P."/>
            <person name="Hunt B.G."/>
            <person name="Srinivasan R."/>
        </authorList>
    </citation>
    <scope>NUCLEOTIDE SEQUENCE</scope>
    <source>
        <strain evidence="7">PL_HMW_Pooled</strain>
        <tissue evidence="7">Head</tissue>
    </source>
</reference>
<comment type="similarity">
    <text evidence="2">Belongs to the RNase K family.</text>
</comment>
<evidence type="ECO:0000256" key="5">
    <source>
        <dbReference type="ARBA" id="ARBA00023136"/>
    </source>
</evidence>
<sequence>MLKICGPKLSLCGLIISAWGIVQLELSYIVFNEDVVSFQVLMGIFYFVRSVGLAEDLSVMEENFETMEEFYAAADSGYQQNAYNCWIAACLYIFTLLISAQQFYQNSRNSLDA</sequence>
<name>A0AAE1HTI9_9NEOP</name>
<keyword evidence="4 6" id="KW-1133">Transmembrane helix</keyword>
<reference evidence="7" key="2">
    <citation type="journal article" date="2023" name="BMC Genomics">
        <title>Pest status, molecular evolution, and epigenetic factors derived from the genome assembly of Frankliniella fusca, a thysanopteran phytovirus vector.</title>
        <authorList>
            <person name="Catto M.A."/>
            <person name="Labadie P.E."/>
            <person name="Jacobson A.L."/>
            <person name="Kennedy G.G."/>
            <person name="Srinivasan R."/>
            <person name="Hunt B.G."/>
        </authorList>
    </citation>
    <scope>NUCLEOTIDE SEQUENCE</scope>
    <source>
        <strain evidence="7">PL_HMW_Pooled</strain>
    </source>
</reference>
<dbReference type="EMBL" id="JAHWGI010001278">
    <property type="protein sequence ID" value="KAK3927149.1"/>
    <property type="molecule type" value="Genomic_DNA"/>
</dbReference>
<evidence type="ECO:0000256" key="3">
    <source>
        <dbReference type="ARBA" id="ARBA00022692"/>
    </source>
</evidence>
<dbReference type="GO" id="GO:0004521">
    <property type="term" value="F:RNA endonuclease activity"/>
    <property type="evidence" value="ECO:0007669"/>
    <property type="project" value="InterPro"/>
</dbReference>
<evidence type="ECO:0000256" key="2">
    <source>
        <dbReference type="ARBA" id="ARBA00008458"/>
    </source>
</evidence>
<evidence type="ECO:0000256" key="1">
    <source>
        <dbReference type="ARBA" id="ARBA00004141"/>
    </source>
</evidence>
<evidence type="ECO:0000313" key="8">
    <source>
        <dbReference type="Proteomes" id="UP001219518"/>
    </source>
</evidence>
<evidence type="ECO:0000256" key="4">
    <source>
        <dbReference type="ARBA" id="ARBA00022989"/>
    </source>
</evidence>
<feature type="transmembrane region" description="Helical" evidence="6">
    <location>
        <begin position="85"/>
        <end position="104"/>
    </location>
</feature>
<keyword evidence="5 6" id="KW-0472">Membrane</keyword>
<dbReference type="Proteomes" id="UP001219518">
    <property type="component" value="Unassembled WGS sequence"/>
</dbReference>
<evidence type="ECO:0000256" key="6">
    <source>
        <dbReference type="SAM" id="Phobius"/>
    </source>
</evidence>
<dbReference type="AlphaFoldDB" id="A0AAE1HTI9"/>
<organism evidence="7 8">
    <name type="scientific">Frankliniella fusca</name>
    <dbReference type="NCBI Taxonomy" id="407009"/>
    <lineage>
        <taxon>Eukaryota</taxon>
        <taxon>Metazoa</taxon>
        <taxon>Ecdysozoa</taxon>
        <taxon>Arthropoda</taxon>
        <taxon>Hexapoda</taxon>
        <taxon>Insecta</taxon>
        <taxon>Pterygota</taxon>
        <taxon>Neoptera</taxon>
        <taxon>Paraneoptera</taxon>
        <taxon>Thysanoptera</taxon>
        <taxon>Terebrantia</taxon>
        <taxon>Thripoidea</taxon>
        <taxon>Thripidae</taxon>
        <taxon>Frankliniella</taxon>
    </lineage>
</organism>